<evidence type="ECO:0000256" key="4">
    <source>
        <dbReference type="ARBA" id="ARBA00022840"/>
    </source>
</evidence>
<gene>
    <name evidence="9" type="ORF">JQC72_12425</name>
</gene>
<dbReference type="Pfam" id="PF03610">
    <property type="entry name" value="EIIA-man"/>
    <property type="match status" value="1"/>
</dbReference>
<evidence type="ECO:0000313" key="10">
    <source>
        <dbReference type="Proteomes" id="UP001177120"/>
    </source>
</evidence>
<keyword evidence="5" id="KW-0238">DNA-binding</keyword>
<dbReference type="InterPro" id="IPR003593">
    <property type="entry name" value="AAA+_ATPase"/>
</dbReference>
<feature type="domain" description="PRD" evidence="8">
    <location>
        <begin position="428"/>
        <end position="533"/>
    </location>
</feature>
<dbReference type="EMBL" id="JAFHAP010000011">
    <property type="protein sequence ID" value="MBN2910303.1"/>
    <property type="molecule type" value="Genomic_DNA"/>
</dbReference>
<dbReference type="Gene3D" id="3.40.50.300">
    <property type="entry name" value="P-loop containing nucleotide triphosphate hydrolases"/>
    <property type="match status" value="1"/>
</dbReference>
<dbReference type="RefSeq" id="WP_205496129.1">
    <property type="nucleotide sequence ID" value="NZ_JAFHAP010000011.1"/>
</dbReference>
<dbReference type="Pfam" id="PF12840">
    <property type="entry name" value="HTH_20"/>
    <property type="match status" value="1"/>
</dbReference>
<comment type="caution">
    <text evidence="9">The sequence shown here is derived from an EMBL/GenBank/DDBJ whole genome shotgun (WGS) entry which is preliminary data.</text>
</comment>
<evidence type="ECO:0000256" key="5">
    <source>
        <dbReference type="ARBA" id="ARBA00023125"/>
    </source>
</evidence>
<dbReference type="InterPro" id="IPR036388">
    <property type="entry name" value="WH-like_DNA-bd_sf"/>
</dbReference>
<dbReference type="InterPro" id="IPR011991">
    <property type="entry name" value="ArsR-like_HTH"/>
</dbReference>
<feature type="domain" description="Sigma-54 factor interaction" evidence="6">
    <location>
        <begin position="73"/>
        <end position="306"/>
    </location>
</feature>
<dbReference type="PANTHER" id="PTHR32071:SF38">
    <property type="entry name" value="PSP OPERON TRANSCRIPTIONAL ACTIVATOR"/>
    <property type="match status" value="1"/>
</dbReference>
<evidence type="ECO:0000259" key="6">
    <source>
        <dbReference type="PROSITE" id="PS50045"/>
    </source>
</evidence>
<evidence type="ECO:0000259" key="7">
    <source>
        <dbReference type="PROSITE" id="PS51096"/>
    </source>
</evidence>
<evidence type="ECO:0000256" key="3">
    <source>
        <dbReference type="ARBA" id="ARBA00022777"/>
    </source>
</evidence>
<dbReference type="SUPFAM" id="SSF63520">
    <property type="entry name" value="PTS-regulatory domain, PRD"/>
    <property type="match status" value="2"/>
</dbReference>
<evidence type="ECO:0000313" key="9">
    <source>
        <dbReference type="EMBL" id="MBN2910303.1"/>
    </source>
</evidence>
<evidence type="ECO:0000256" key="1">
    <source>
        <dbReference type="ARBA" id="ARBA00022679"/>
    </source>
</evidence>
<dbReference type="InterPro" id="IPR036634">
    <property type="entry name" value="PRD_sf"/>
</dbReference>
<dbReference type="InterPro" id="IPR036662">
    <property type="entry name" value="PTS_EIIA_man-typ_sf"/>
</dbReference>
<reference evidence="9" key="1">
    <citation type="journal article" date="2024" name="Int. J. Syst. Evol. Microbiol.">
        <title>Polycladomyces zharkentensis sp. nov., a novel thermophilic cellulose- and starch-degrading member of the Bacillota from a geothermal aquifer in Kazakhstan.</title>
        <authorList>
            <person name="Mashzhan A."/>
            <person name="Kistaubayeva A."/>
            <person name="Javier-Lopez R."/>
            <person name="Bissenova U."/>
            <person name="Bissenbay A."/>
            <person name="Birkeland N.K."/>
        </authorList>
    </citation>
    <scope>NUCLEOTIDE SEQUENCE</scope>
    <source>
        <strain evidence="9">ZKZ2T</strain>
    </source>
</reference>
<dbReference type="PROSITE" id="PS51372">
    <property type="entry name" value="PRD_2"/>
    <property type="match status" value="2"/>
</dbReference>
<dbReference type="PROSITE" id="PS51096">
    <property type="entry name" value="PTS_EIIA_TYPE_4"/>
    <property type="match status" value="1"/>
</dbReference>
<dbReference type="InterPro" id="IPR036390">
    <property type="entry name" value="WH_DNA-bd_sf"/>
</dbReference>
<keyword evidence="2" id="KW-0547">Nucleotide-binding</keyword>
<evidence type="ECO:0000256" key="2">
    <source>
        <dbReference type="ARBA" id="ARBA00022741"/>
    </source>
</evidence>
<dbReference type="Gene3D" id="3.40.50.510">
    <property type="entry name" value="Phosphotransferase system, mannose-type IIA component"/>
    <property type="match status" value="1"/>
</dbReference>
<dbReference type="Gene3D" id="1.10.1790.10">
    <property type="entry name" value="PRD domain"/>
    <property type="match status" value="2"/>
</dbReference>
<dbReference type="CDD" id="cd00009">
    <property type="entry name" value="AAA"/>
    <property type="match status" value="1"/>
</dbReference>
<dbReference type="PROSITE" id="PS50045">
    <property type="entry name" value="SIGMA54_INTERACT_4"/>
    <property type="match status" value="1"/>
</dbReference>
<dbReference type="CDD" id="cd00090">
    <property type="entry name" value="HTH_ARSR"/>
    <property type="match status" value="1"/>
</dbReference>
<dbReference type="InterPro" id="IPR011608">
    <property type="entry name" value="PRD"/>
</dbReference>
<keyword evidence="3" id="KW-0418">Kinase</keyword>
<dbReference type="InterPro" id="IPR002078">
    <property type="entry name" value="Sigma_54_int"/>
</dbReference>
<dbReference type="InterPro" id="IPR033887">
    <property type="entry name" value="PTS_IIA_man"/>
</dbReference>
<sequence length="890" mass="101514">MKRKERVFQKLKEWSTDEGMSAGELAERLGLDRANVSYDLNQLWKEGRVEKKPGRPVRFFVKKTEPETVLDRLAKENGSLKTAVEQGKAAILYPPKGMHVLILGETGVGKSMFAECLHQFAIEMKKMEPCAPFITFNCADYSNNPQLLLGQLFGVKEGAYTGATEQCGLIEKADGGVLFLDEIHRLPAEGQEMLFSFIDKGLFRRLGETEVERRANVLLIAATTEDPNSCLLKTFTRRIPMVIHLPPLRERSFEERIRLILKFFQEEAIRLGKEINVSPETIRAFLYYRCPNNVGQLKTDIQLVCAKAYADFVTRKKNRIQIHSTDLPPYVREGLLRSQRTKENIIIHDHPYLFHPDPSHDVFQFSVETGNDTQTVYEKIEKKFSELKSRGIRDEELDALMEMDIENYFTQYFKRVGGKVHQSNSTTIIDPRFIRLARNIADHAEEKLGVAFNRNVLQSLALHIQTSVARIENGESIVHPQLNKMRKAYKKEFDVALDCIRIIEEQLQIDMPIDEAGFLTMFFVFNSKHWDETKEQVQILVITHGTGGATAMVEVTRQLLGTDHAIAIDMPLHAEPEEIFEIAKTKLEKRASSSGVLLLVDMGSLVAFGEMLEAELDIPVKVIPMVSTPHVLEATRKAILGYSLEQLYEDVKQLTPLYTKEKGRNPYSGRTAKWVIITACLTGKGSALAMKQVLKNYLNYDSELLEIIPVNIMEPKEMTRILSDLKRDKKIICMVSNFPYEGQLPHFHLDEVLSLKAIPSIQHLIDLEETYAKMAETLKHHLKHVDPEAVIPDIRDGLERIQSRLGIEIPTNDLIGVVLHASCMLDRLVSGDTSVAFENKESFIRENHALYRTVRDVLKEWEDAYHIQLTDDEICYMMSFFAPYQTLASC</sequence>
<accession>A0ABS2WLA0</accession>
<evidence type="ECO:0000259" key="8">
    <source>
        <dbReference type="PROSITE" id="PS51372"/>
    </source>
</evidence>
<dbReference type="Gene3D" id="1.10.10.10">
    <property type="entry name" value="Winged helix-like DNA-binding domain superfamily/Winged helix DNA-binding domain"/>
    <property type="match status" value="1"/>
</dbReference>
<feature type="domain" description="PRD" evidence="8">
    <location>
        <begin position="785"/>
        <end position="890"/>
    </location>
</feature>
<dbReference type="Pfam" id="PF00158">
    <property type="entry name" value="Sigma54_activat"/>
    <property type="match status" value="1"/>
</dbReference>
<dbReference type="Proteomes" id="UP001177120">
    <property type="component" value="Unassembled WGS sequence"/>
</dbReference>
<protein>
    <submittedName>
        <fullName evidence="9">Sigma 54-interacting transcriptional regulator</fullName>
    </submittedName>
</protein>
<dbReference type="InterPro" id="IPR004701">
    <property type="entry name" value="PTS_EIIA_man-typ"/>
</dbReference>
<keyword evidence="10" id="KW-1185">Reference proteome</keyword>
<dbReference type="SUPFAM" id="SSF52540">
    <property type="entry name" value="P-loop containing nucleoside triphosphate hydrolases"/>
    <property type="match status" value="1"/>
</dbReference>
<dbReference type="InterPro" id="IPR027417">
    <property type="entry name" value="P-loop_NTPase"/>
</dbReference>
<dbReference type="PROSITE" id="PS00675">
    <property type="entry name" value="SIGMA54_INTERACT_1"/>
    <property type="match status" value="1"/>
</dbReference>
<dbReference type="Pfam" id="PF00874">
    <property type="entry name" value="PRD"/>
    <property type="match status" value="2"/>
</dbReference>
<dbReference type="SUPFAM" id="SSF53062">
    <property type="entry name" value="PTS system fructose IIA component-like"/>
    <property type="match status" value="1"/>
</dbReference>
<proteinExistence type="predicted"/>
<dbReference type="InterPro" id="IPR025662">
    <property type="entry name" value="Sigma_54_int_dom_ATP-bd_1"/>
</dbReference>
<dbReference type="SUPFAM" id="SSF46785">
    <property type="entry name" value="Winged helix' DNA-binding domain"/>
    <property type="match status" value="1"/>
</dbReference>
<feature type="domain" description="PTS EIIA type-4" evidence="7">
    <location>
        <begin position="536"/>
        <end position="667"/>
    </location>
</feature>
<keyword evidence="4" id="KW-0067">ATP-binding</keyword>
<dbReference type="CDD" id="cd00006">
    <property type="entry name" value="PTS_IIA_man"/>
    <property type="match status" value="1"/>
</dbReference>
<organism evidence="9 10">
    <name type="scientific">Polycladomyces zharkentensis</name>
    <dbReference type="NCBI Taxonomy" id="2807616"/>
    <lineage>
        <taxon>Bacteria</taxon>
        <taxon>Bacillati</taxon>
        <taxon>Bacillota</taxon>
        <taxon>Bacilli</taxon>
        <taxon>Bacillales</taxon>
        <taxon>Thermoactinomycetaceae</taxon>
        <taxon>Polycladomyces</taxon>
    </lineage>
</organism>
<dbReference type="PANTHER" id="PTHR32071">
    <property type="entry name" value="TRANSCRIPTIONAL REGULATORY PROTEIN"/>
    <property type="match status" value="1"/>
</dbReference>
<keyword evidence="1" id="KW-0808">Transferase</keyword>
<dbReference type="SMART" id="SM00382">
    <property type="entry name" value="AAA"/>
    <property type="match status" value="1"/>
</dbReference>
<name>A0ABS2WLA0_9BACL</name>